<dbReference type="AlphaFoldDB" id="A0A3P7PVB7"/>
<gene>
    <name evidence="2" type="ORF">PATL70BA_1906</name>
</gene>
<dbReference type="RefSeq" id="WP_125137047.1">
    <property type="nucleotide sequence ID" value="NZ_LR130778.1"/>
</dbReference>
<protein>
    <recommendedName>
        <fullName evidence="1">DUF5704 domain-containing protein</fullName>
    </recommendedName>
</protein>
<evidence type="ECO:0000259" key="1">
    <source>
        <dbReference type="Pfam" id="PF18964"/>
    </source>
</evidence>
<evidence type="ECO:0000313" key="2">
    <source>
        <dbReference type="EMBL" id="VDN47797.1"/>
    </source>
</evidence>
<dbReference type="EMBL" id="LR130778">
    <property type="protein sequence ID" value="VDN47797.1"/>
    <property type="molecule type" value="Genomic_DNA"/>
</dbReference>
<sequence length="1072" mass="120513">MKKIVILSIMIIYSILLINLSEVKTSYASQTTNFIDIFKPKMNLEGALKDANIEMNELMDRDYFFYRIYDAEINKFVEIDANEDIWQEYGIFSTKAPSGKYKFINELQAYQDIPNSQWEFIGYNIMPEPVPNPYYTPDSVPKTQIMGRWKWVQNPEIFLKNNKALASYLSLNYKDALTPTDRDELANQIIAALKVKYGPLFDEDMAKAEGTDVWLGRAGIIIPPTKVSRGVVRLWHSNGDWYTSITLNPLYHFVPDFKILYDGMDHTDDVVLAEERPLPISLLNTTDIGKEEVTESLRWLVNGSLHHEDTTPYDHLSIKAAGLELQIEAATTITLEVKVKGNPEVRRVEHHITPVVEDITLPGDMSVLPGIGDLVIGSVARGKEIFDVTQGIPTGEALYAHLSGDSYRAGYTPKTVEGTKTFVATISGSYEEEDGTETSFSRSINVSRSYSYLDIDNYYLYTIDKAHIYNYGLKDEKITLYPKNYQVTTSHSPGVILKHPTNRSASVGKVTKGYNFMGKAQSMIDHYVTKDGQITINAKTITVPEPLPPAPKTKPETLYATGQIILSTLANKKDQPSRAELVYQLNYDINSARPQTHITHIPGNPVTVHTPVVCYPTITTQLQDVLTLRPERNKTQLVLGEAFTLSYPATGQHLNIPGYGNRSYEKTTSNKQVRFSFDVYTGTDDTGTFIPAGIWHDVKLNTNTNTNTNAEATYYLPSHNRETTTGQVQFRSLPINLPSLLAPHNFAYNKDIEAYKAVAEIPVELSGTLSNFTITGITDPAWVDHFKQANSTFRAADLPVMAGKNNQQGMSDQAVKLGYKIRFSLETNGDMTGNDDILLITPSYNHIDESGTRQPVDLYYETSQGFIKLGSDKDTMTNTMVLNDPARKLQEETIQNTVKVLSAQKRNNGFTEADYLKIFTGQYQKDLAYKDKLLLTEAQKLYIGTSSQSPKELPQSLILEARQKWYGEFYLPSQTVVVPKGLNLSTYSRLKIGEAPFITKGYIAVNFDIKGYHNIKSLKDLETLEAYNTYKTADLGNAWAKEGYKTNIAGISLMEGDVVFYHVDRRASGHYR</sequence>
<dbReference type="OrthoDB" id="2657408at2"/>
<feature type="domain" description="DUF5704" evidence="1">
    <location>
        <begin position="436"/>
        <end position="487"/>
    </location>
</feature>
<evidence type="ECO:0000313" key="3">
    <source>
        <dbReference type="Proteomes" id="UP000279029"/>
    </source>
</evidence>
<accession>A0A3P7PVB7</accession>
<proteinExistence type="predicted"/>
<dbReference type="Proteomes" id="UP000279029">
    <property type="component" value="Chromosome"/>
</dbReference>
<organism evidence="2 3">
    <name type="scientific">Petrocella atlantisensis</name>
    <dbReference type="NCBI Taxonomy" id="2173034"/>
    <lineage>
        <taxon>Bacteria</taxon>
        <taxon>Bacillati</taxon>
        <taxon>Bacillota</taxon>
        <taxon>Clostridia</taxon>
        <taxon>Lachnospirales</taxon>
        <taxon>Vallitaleaceae</taxon>
        <taxon>Petrocella</taxon>
    </lineage>
</organism>
<dbReference type="KEGG" id="cbar:PATL70BA_1906"/>
<keyword evidence="3" id="KW-1185">Reference proteome</keyword>
<dbReference type="Pfam" id="PF18964">
    <property type="entry name" value="DUF5704"/>
    <property type="match status" value="1"/>
</dbReference>
<name>A0A3P7PVB7_9FIRM</name>
<reference evidence="2 3" key="1">
    <citation type="submission" date="2018-09" db="EMBL/GenBank/DDBJ databases">
        <authorList>
            <person name="Postec A."/>
        </authorList>
    </citation>
    <scope>NUCLEOTIDE SEQUENCE [LARGE SCALE GENOMIC DNA]</scope>
    <source>
        <strain evidence="2">70B-A</strain>
    </source>
</reference>
<dbReference type="InterPro" id="IPR043759">
    <property type="entry name" value="DUF5704"/>
</dbReference>